<dbReference type="InterPro" id="IPR037794">
    <property type="entry name" value="TAF12"/>
</dbReference>
<keyword evidence="4" id="KW-0804">Transcription</keyword>
<dbReference type="GO" id="GO:0005669">
    <property type="term" value="C:transcription factor TFIID complex"/>
    <property type="evidence" value="ECO:0007669"/>
    <property type="project" value="InterPro"/>
</dbReference>
<dbReference type="GO" id="GO:0046982">
    <property type="term" value="F:protein heterodimerization activity"/>
    <property type="evidence" value="ECO:0007669"/>
    <property type="project" value="InterPro"/>
</dbReference>
<dbReference type="AlphaFoldDB" id="F0W1X0"/>
<dbReference type="Gene3D" id="1.10.20.10">
    <property type="entry name" value="Histone, subunit A"/>
    <property type="match status" value="1"/>
</dbReference>
<keyword evidence="3" id="KW-0805">Transcription regulation</keyword>
<dbReference type="InterPro" id="IPR003228">
    <property type="entry name" value="TFIID_TAF12_dom"/>
</dbReference>
<comment type="subcellular location">
    <subcellularLocation>
        <location evidence="1">Nucleus</location>
    </subcellularLocation>
</comment>
<evidence type="ECO:0000256" key="6">
    <source>
        <dbReference type="SAM" id="MobiDB-lite"/>
    </source>
</evidence>
<gene>
    <name evidence="8" type="primary">AlNc14C8G1049</name>
    <name evidence="8" type="ORF">ALNC14_011920</name>
</gene>
<accession>F0W1X0</accession>
<dbReference type="CDD" id="cd07981">
    <property type="entry name" value="HFD_TAF12"/>
    <property type="match status" value="1"/>
</dbReference>
<dbReference type="HOGENOM" id="CLU_103973_0_0_1"/>
<feature type="region of interest" description="Disordered" evidence="6">
    <location>
        <begin position="213"/>
        <end position="233"/>
    </location>
</feature>
<comment type="similarity">
    <text evidence="2">Belongs to the TAF12 family.</text>
</comment>
<protein>
    <submittedName>
        <fullName evidence="8">Uncharacterized protein AlNc14C8G1049</fullName>
    </submittedName>
</protein>
<name>F0W1X0_9STRA</name>
<dbReference type="SUPFAM" id="SSF47113">
    <property type="entry name" value="Histone-fold"/>
    <property type="match status" value="1"/>
</dbReference>
<dbReference type="PANTHER" id="PTHR12264:SF21">
    <property type="entry name" value="TRANSCRIPTION INITIATION FACTOR TFIID SUBUNIT 12"/>
    <property type="match status" value="1"/>
</dbReference>
<evidence type="ECO:0000256" key="2">
    <source>
        <dbReference type="ARBA" id="ARBA00007530"/>
    </source>
</evidence>
<evidence type="ECO:0000313" key="8">
    <source>
        <dbReference type="EMBL" id="CCA15049.1"/>
    </source>
</evidence>
<evidence type="ECO:0000256" key="4">
    <source>
        <dbReference type="ARBA" id="ARBA00023163"/>
    </source>
</evidence>
<feature type="domain" description="Transcription initiation factor TFIID subunit 12" evidence="7">
    <location>
        <begin position="76"/>
        <end position="141"/>
    </location>
</feature>
<dbReference type="InterPro" id="IPR009072">
    <property type="entry name" value="Histone-fold"/>
</dbReference>
<dbReference type="GO" id="GO:0051123">
    <property type="term" value="P:RNA polymerase II preinitiation complex assembly"/>
    <property type="evidence" value="ECO:0007669"/>
    <property type="project" value="TreeGrafter"/>
</dbReference>
<dbReference type="PANTHER" id="PTHR12264">
    <property type="entry name" value="TRANSCRIPTION INITIATION FACTOR TFIID SUBUNIT 12"/>
    <property type="match status" value="1"/>
</dbReference>
<organism evidence="8">
    <name type="scientific">Albugo laibachii Nc14</name>
    <dbReference type="NCBI Taxonomy" id="890382"/>
    <lineage>
        <taxon>Eukaryota</taxon>
        <taxon>Sar</taxon>
        <taxon>Stramenopiles</taxon>
        <taxon>Oomycota</taxon>
        <taxon>Peronosporomycetes</taxon>
        <taxon>Albuginales</taxon>
        <taxon>Albuginaceae</taxon>
        <taxon>Albugo</taxon>
    </lineage>
</organism>
<evidence type="ECO:0000256" key="5">
    <source>
        <dbReference type="ARBA" id="ARBA00023242"/>
    </source>
</evidence>
<dbReference type="EMBL" id="FR824053">
    <property type="protein sequence ID" value="CCA15049.1"/>
    <property type="molecule type" value="Genomic_DNA"/>
</dbReference>
<evidence type="ECO:0000256" key="3">
    <source>
        <dbReference type="ARBA" id="ARBA00023015"/>
    </source>
</evidence>
<reference evidence="8" key="1">
    <citation type="journal article" date="2011" name="PLoS Biol.">
        <title>Gene gain and loss during evolution of obligate parasitism in the white rust pathogen of Arabidopsis thaliana.</title>
        <authorList>
            <person name="Kemen E."/>
            <person name="Gardiner A."/>
            <person name="Schultz-Larsen T."/>
            <person name="Kemen A.C."/>
            <person name="Balmuth A.L."/>
            <person name="Robert-Seilaniantz A."/>
            <person name="Bailey K."/>
            <person name="Holub E."/>
            <person name="Studholme D.J."/>
            <person name="Maclean D."/>
            <person name="Jones J.D."/>
        </authorList>
    </citation>
    <scope>NUCLEOTIDE SEQUENCE</scope>
</reference>
<reference evidence="8" key="2">
    <citation type="submission" date="2011-02" db="EMBL/GenBank/DDBJ databases">
        <authorList>
            <person name="MacLean D."/>
        </authorList>
    </citation>
    <scope>NUCLEOTIDE SEQUENCE</scope>
</reference>
<dbReference type="GO" id="GO:0017025">
    <property type="term" value="F:TBP-class protein binding"/>
    <property type="evidence" value="ECO:0007669"/>
    <property type="project" value="TreeGrafter"/>
</dbReference>
<proteinExistence type="inferred from homology"/>
<dbReference type="GO" id="GO:0000124">
    <property type="term" value="C:SAGA complex"/>
    <property type="evidence" value="ECO:0007669"/>
    <property type="project" value="InterPro"/>
</dbReference>
<evidence type="ECO:0000256" key="1">
    <source>
        <dbReference type="ARBA" id="ARBA00004123"/>
    </source>
</evidence>
<keyword evidence="5" id="KW-0539">Nucleus</keyword>
<dbReference type="GO" id="GO:0003677">
    <property type="term" value="F:DNA binding"/>
    <property type="evidence" value="ECO:0007669"/>
    <property type="project" value="TreeGrafter"/>
</dbReference>
<evidence type="ECO:0000259" key="7">
    <source>
        <dbReference type="Pfam" id="PF03847"/>
    </source>
</evidence>
<dbReference type="Pfam" id="PF03847">
    <property type="entry name" value="TFIID_20kDa"/>
    <property type="match status" value="1"/>
</dbReference>
<sequence>MKNRLVPGSMYFPQTPLNTIAPSMQNSSMNSVINNSNYYAQNPSTFGAEQATNATSSSWRLGTSTPTTTTKALSSNKQLGELLRSIEPRFCYQPAVEELLLEMADQFVNDVVQLSSQLARHRGSSVLEGSDLQFHLAKSYGISLTGYFPKDETFVDSNAKATVSNTADIPSLIPAGKDLSTRLRPNKNSLHMHRIALKRRTLTNIKRKIKNRSKKLLSMSADRRKANRNQSRA</sequence>